<dbReference type="AlphaFoldDB" id="A0A5A7Q5S7"/>
<protein>
    <submittedName>
        <fullName evidence="1">D-3-phosphoglycerate dehydrogenase</fullName>
    </submittedName>
</protein>
<sequence>MATSTMAATPGPSPSTFMAAGNAMIPAPIMVVDRLRTAPVKEAPLNSWRLKLLLALMGSVFWGSIRGALRVMARNPAMCCHQVMPRITPYLVLDLKYEIPRFREFILKEDNEKSPMI</sequence>
<evidence type="ECO:0000313" key="2">
    <source>
        <dbReference type="Proteomes" id="UP000325081"/>
    </source>
</evidence>
<proteinExistence type="predicted"/>
<keyword evidence="2" id="KW-1185">Reference proteome</keyword>
<name>A0A5A7Q5S7_STRAF</name>
<dbReference type="Proteomes" id="UP000325081">
    <property type="component" value="Unassembled WGS sequence"/>
</dbReference>
<comment type="caution">
    <text evidence="1">The sequence shown here is derived from an EMBL/GenBank/DDBJ whole genome shotgun (WGS) entry which is preliminary data.</text>
</comment>
<dbReference type="EMBL" id="BKCP01005927">
    <property type="protein sequence ID" value="GER40599.1"/>
    <property type="molecule type" value="Genomic_DNA"/>
</dbReference>
<organism evidence="1 2">
    <name type="scientific">Striga asiatica</name>
    <name type="common">Asiatic witchweed</name>
    <name type="synonym">Buchnera asiatica</name>
    <dbReference type="NCBI Taxonomy" id="4170"/>
    <lineage>
        <taxon>Eukaryota</taxon>
        <taxon>Viridiplantae</taxon>
        <taxon>Streptophyta</taxon>
        <taxon>Embryophyta</taxon>
        <taxon>Tracheophyta</taxon>
        <taxon>Spermatophyta</taxon>
        <taxon>Magnoliopsida</taxon>
        <taxon>eudicotyledons</taxon>
        <taxon>Gunneridae</taxon>
        <taxon>Pentapetalae</taxon>
        <taxon>asterids</taxon>
        <taxon>lamiids</taxon>
        <taxon>Lamiales</taxon>
        <taxon>Orobanchaceae</taxon>
        <taxon>Buchnereae</taxon>
        <taxon>Striga</taxon>
    </lineage>
</organism>
<evidence type="ECO:0000313" key="1">
    <source>
        <dbReference type="EMBL" id="GER40599.1"/>
    </source>
</evidence>
<gene>
    <name evidence="1" type="ORF">STAS_17277</name>
</gene>
<reference evidence="2" key="1">
    <citation type="journal article" date="2019" name="Curr. Biol.">
        <title>Genome Sequence of Striga asiatica Provides Insight into the Evolution of Plant Parasitism.</title>
        <authorList>
            <person name="Yoshida S."/>
            <person name="Kim S."/>
            <person name="Wafula E.K."/>
            <person name="Tanskanen J."/>
            <person name="Kim Y.M."/>
            <person name="Honaas L."/>
            <person name="Yang Z."/>
            <person name="Spallek T."/>
            <person name="Conn C.E."/>
            <person name="Ichihashi Y."/>
            <person name="Cheong K."/>
            <person name="Cui S."/>
            <person name="Der J.P."/>
            <person name="Gundlach H."/>
            <person name="Jiao Y."/>
            <person name="Hori C."/>
            <person name="Ishida J.K."/>
            <person name="Kasahara H."/>
            <person name="Kiba T."/>
            <person name="Kim M.S."/>
            <person name="Koo N."/>
            <person name="Laohavisit A."/>
            <person name="Lee Y.H."/>
            <person name="Lumba S."/>
            <person name="McCourt P."/>
            <person name="Mortimer J.C."/>
            <person name="Mutuku J.M."/>
            <person name="Nomura T."/>
            <person name="Sasaki-Sekimoto Y."/>
            <person name="Seto Y."/>
            <person name="Wang Y."/>
            <person name="Wakatake T."/>
            <person name="Sakakibara H."/>
            <person name="Demura T."/>
            <person name="Yamaguchi S."/>
            <person name="Yoneyama K."/>
            <person name="Manabe R.I."/>
            <person name="Nelson D.C."/>
            <person name="Schulman A.H."/>
            <person name="Timko M.P."/>
            <person name="dePamphilis C.W."/>
            <person name="Choi D."/>
            <person name="Shirasu K."/>
        </authorList>
    </citation>
    <scope>NUCLEOTIDE SEQUENCE [LARGE SCALE GENOMIC DNA]</scope>
    <source>
        <strain evidence="2">cv. UVA1</strain>
    </source>
</reference>
<accession>A0A5A7Q5S7</accession>